<evidence type="ECO:0000259" key="5">
    <source>
        <dbReference type="PROSITE" id="PS50089"/>
    </source>
</evidence>
<gene>
    <name evidence="7" type="ORF">PEVE_00018422</name>
</gene>
<evidence type="ECO:0000313" key="8">
    <source>
        <dbReference type="Proteomes" id="UP001159427"/>
    </source>
</evidence>
<dbReference type="InterPro" id="IPR000315">
    <property type="entry name" value="Znf_B-box"/>
</dbReference>
<dbReference type="Pfam" id="PF13445">
    <property type="entry name" value="zf-RING_UBOX"/>
    <property type="match status" value="1"/>
</dbReference>
<dbReference type="Pfam" id="PF00643">
    <property type="entry name" value="zf-B_box"/>
    <property type="match status" value="1"/>
</dbReference>
<dbReference type="SMART" id="SM00336">
    <property type="entry name" value="BBOX"/>
    <property type="match status" value="2"/>
</dbReference>
<dbReference type="InterPro" id="IPR017907">
    <property type="entry name" value="Znf_RING_CS"/>
</dbReference>
<organism evidence="7 8">
    <name type="scientific">Porites evermanni</name>
    <dbReference type="NCBI Taxonomy" id="104178"/>
    <lineage>
        <taxon>Eukaryota</taxon>
        <taxon>Metazoa</taxon>
        <taxon>Cnidaria</taxon>
        <taxon>Anthozoa</taxon>
        <taxon>Hexacorallia</taxon>
        <taxon>Scleractinia</taxon>
        <taxon>Fungiina</taxon>
        <taxon>Poritidae</taxon>
        <taxon>Porites</taxon>
    </lineage>
</organism>
<feature type="domain" description="RING-type" evidence="5">
    <location>
        <begin position="16"/>
        <end position="59"/>
    </location>
</feature>
<evidence type="ECO:0000256" key="3">
    <source>
        <dbReference type="ARBA" id="ARBA00022833"/>
    </source>
</evidence>
<evidence type="ECO:0000256" key="4">
    <source>
        <dbReference type="PROSITE-ProRule" id="PRU00024"/>
    </source>
</evidence>
<dbReference type="SUPFAM" id="SSF57845">
    <property type="entry name" value="B-box zinc-binding domain"/>
    <property type="match status" value="1"/>
</dbReference>
<dbReference type="InterPro" id="IPR001841">
    <property type="entry name" value="Znf_RING"/>
</dbReference>
<reference evidence="7 8" key="1">
    <citation type="submission" date="2022-05" db="EMBL/GenBank/DDBJ databases">
        <authorList>
            <consortium name="Genoscope - CEA"/>
            <person name="William W."/>
        </authorList>
    </citation>
    <scope>NUCLEOTIDE SEQUENCE [LARGE SCALE GENOMIC DNA]</scope>
</reference>
<keyword evidence="3" id="KW-0862">Zinc</keyword>
<dbReference type="SMART" id="SM00184">
    <property type="entry name" value="RING"/>
    <property type="match status" value="1"/>
</dbReference>
<evidence type="ECO:0000259" key="6">
    <source>
        <dbReference type="PROSITE" id="PS50119"/>
    </source>
</evidence>
<evidence type="ECO:0000313" key="7">
    <source>
        <dbReference type="EMBL" id="CAH3015558.1"/>
    </source>
</evidence>
<dbReference type="SUPFAM" id="SSF57850">
    <property type="entry name" value="RING/U-box"/>
    <property type="match status" value="1"/>
</dbReference>
<accession>A0ABN8LHA0</accession>
<comment type="caution">
    <text evidence="7">The sequence shown here is derived from an EMBL/GenBank/DDBJ whole genome shotgun (WGS) entry which is preliminary data.</text>
</comment>
<dbReference type="PANTHER" id="PTHR25462:SF296">
    <property type="entry name" value="MEIOTIC P26, ISOFORM F"/>
    <property type="match status" value="1"/>
</dbReference>
<dbReference type="InterPro" id="IPR013083">
    <property type="entry name" value="Znf_RING/FYVE/PHD"/>
</dbReference>
<keyword evidence="8" id="KW-1185">Reference proteome</keyword>
<dbReference type="InterPro" id="IPR047153">
    <property type="entry name" value="TRIM45/56/19-like"/>
</dbReference>
<feature type="non-terminal residue" evidence="7">
    <location>
        <position position="422"/>
    </location>
</feature>
<feature type="domain" description="B box-type" evidence="6">
    <location>
        <begin position="93"/>
        <end position="140"/>
    </location>
</feature>
<feature type="domain" description="B box-type" evidence="6">
    <location>
        <begin position="153"/>
        <end position="196"/>
    </location>
</feature>
<dbReference type="InterPro" id="IPR027370">
    <property type="entry name" value="Znf-RING_euk"/>
</dbReference>
<evidence type="ECO:0000256" key="2">
    <source>
        <dbReference type="ARBA" id="ARBA00022771"/>
    </source>
</evidence>
<dbReference type="PROSITE" id="PS50089">
    <property type="entry name" value="ZF_RING_2"/>
    <property type="match status" value="1"/>
</dbReference>
<keyword evidence="2 4" id="KW-0863">Zinc-finger</keyword>
<keyword evidence="1" id="KW-0479">Metal-binding</keyword>
<protein>
    <submittedName>
        <fullName evidence="7">Uncharacterized protein</fullName>
    </submittedName>
</protein>
<dbReference type="PANTHER" id="PTHR25462">
    <property type="entry name" value="BONUS, ISOFORM C-RELATED"/>
    <property type="match status" value="1"/>
</dbReference>
<proteinExistence type="predicted"/>
<dbReference type="PROSITE" id="PS50119">
    <property type="entry name" value="ZF_BBOX"/>
    <property type="match status" value="2"/>
</dbReference>
<evidence type="ECO:0000256" key="1">
    <source>
        <dbReference type="ARBA" id="ARBA00022723"/>
    </source>
</evidence>
<dbReference type="Gene3D" id="3.30.160.60">
    <property type="entry name" value="Classic Zinc Finger"/>
    <property type="match status" value="1"/>
</dbReference>
<dbReference type="PROSITE" id="PS00518">
    <property type="entry name" value="ZF_RING_1"/>
    <property type="match status" value="1"/>
</dbReference>
<sequence length="422" mass="47468">MDIKTLLVNLHEEVSCSVCVRKFTDPKQLPCLHSFCLHCLNGIQQSSANPNVVACPECRQDFRVPGNGNLGALPTNVRINNLLDILAIKECDTTAVECENCDKKSEHSFYCFQCCAFWCDDCIGLHNGIRANKEHHALALKDFKDQDFENILKQPAFCGVPGHGKKELEFFCRSCEVAICYSCVAILHEGHPKMLLDEAANERKLHVKAAIESQKERVIQKWAKIAKIRANCDNIEVQVKRVNKDIQMFVDSIIVALEAKKQELFIDVENRAKQFLQLLNTQECEVESQVKVIETQIGKTEQLLERSTNAEIAQLDTNTVFQEGDCKEEKQVDRVLEDMRHFAFMQNESLMEKLSVGGIGSFRSFLSKTSGQQSTAEGKGIYEATEGLGAPIVVTTRTAGGVQCYKERDFVKVEIRNSQGRN</sequence>
<dbReference type="EMBL" id="CALNXI010000025">
    <property type="protein sequence ID" value="CAH3015558.1"/>
    <property type="molecule type" value="Genomic_DNA"/>
</dbReference>
<name>A0ABN8LHA0_9CNID</name>
<dbReference type="Proteomes" id="UP001159427">
    <property type="component" value="Unassembled WGS sequence"/>
</dbReference>
<dbReference type="Gene3D" id="3.30.40.10">
    <property type="entry name" value="Zinc/RING finger domain, C3HC4 (zinc finger)"/>
    <property type="match status" value="1"/>
</dbReference>